<sequence length="122" mass="13336">MQTEQLILTAINTVRQAFGHGRFIDPTNLSTPVAIAAIQKYLAAAPSINDDTVAIDVYQGAEQPLVVFSYNHDGQIIAGETWTWIMLDEALVANGTAFRLMSTDTVNRLNISLGQSIAHYTK</sequence>
<dbReference type="PATRIC" id="fig|137591.25.peg.1873"/>
<reference evidence="1" key="1">
    <citation type="journal article" date="2015" name="Microbiology (Mosc.)">
        <title>Genomics of the Weissella cibaria species with an examination of its metabolic traits.</title>
        <authorList>
            <person name="Lynch K.M."/>
            <person name="Lucid A."/>
            <person name="Arendt E.K."/>
            <person name="Sleator R.D."/>
            <person name="Lucey B."/>
            <person name="Coffey A."/>
        </authorList>
    </citation>
    <scope>NUCLEOTIDE SEQUENCE [LARGE SCALE GENOMIC DNA]</scope>
    <source>
        <strain evidence="1">MG1</strain>
    </source>
</reference>
<accession>A0A0D1LTB8</accession>
<keyword evidence="2" id="KW-1185">Reference proteome</keyword>
<organism evidence="1 2">
    <name type="scientific">Weissella cibaria</name>
    <dbReference type="NCBI Taxonomy" id="137591"/>
    <lineage>
        <taxon>Bacteria</taxon>
        <taxon>Bacillati</taxon>
        <taxon>Bacillota</taxon>
        <taxon>Bacilli</taxon>
        <taxon>Lactobacillales</taxon>
        <taxon>Lactobacillaceae</taxon>
        <taxon>Weissella</taxon>
    </lineage>
</organism>
<proteinExistence type="predicted"/>
<dbReference type="Proteomes" id="UP000032287">
    <property type="component" value="Unassembled WGS sequence"/>
</dbReference>
<dbReference type="KEGG" id="wcb:AO080_07720"/>
<dbReference type="OrthoDB" id="2149127at2"/>
<name>A0A0D1LTB8_9LACO</name>
<evidence type="ECO:0000313" key="2">
    <source>
        <dbReference type="Proteomes" id="UP000032287"/>
    </source>
</evidence>
<comment type="caution">
    <text evidence="1">The sequence shown here is derived from an EMBL/GenBank/DDBJ whole genome shotgun (WGS) entry which is preliminary data.</text>
</comment>
<protein>
    <submittedName>
        <fullName evidence="1">Uncharacterized protein</fullName>
    </submittedName>
</protein>
<dbReference type="EMBL" id="JWHU01000034">
    <property type="protein sequence ID" value="KIU19878.1"/>
    <property type="molecule type" value="Genomic_DNA"/>
</dbReference>
<gene>
    <name evidence="1" type="ORF">QX99_01901</name>
</gene>
<dbReference type="AlphaFoldDB" id="A0A0D1LTB8"/>
<dbReference type="RefSeq" id="WP_043708407.1">
    <property type="nucleotide sequence ID" value="NZ_CP012873.1"/>
</dbReference>
<dbReference type="STRING" id="137591.AO080_07720"/>
<evidence type="ECO:0000313" key="1">
    <source>
        <dbReference type="EMBL" id="KIU19878.1"/>
    </source>
</evidence>